<dbReference type="Proteomes" id="UP001153076">
    <property type="component" value="Unassembled WGS sequence"/>
</dbReference>
<evidence type="ECO:0000313" key="2">
    <source>
        <dbReference type="Proteomes" id="UP001153076"/>
    </source>
</evidence>
<gene>
    <name evidence="1" type="ORF">Cgig2_029752</name>
</gene>
<dbReference type="AlphaFoldDB" id="A0A9Q1K2Q5"/>
<keyword evidence="2" id="KW-1185">Reference proteome</keyword>
<reference evidence="1" key="1">
    <citation type="submission" date="2022-04" db="EMBL/GenBank/DDBJ databases">
        <title>Carnegiea gigantea Genome sequencing and assembly v2.</title>
        <authorList>
            <person name="Copetti D."/>
            <person name="Sanderson M.J."/>
            <person name="Burquez A."/>
            <person name="Wojciechowski M.F."/>
        </authorList>
    </citation>
    <scope>NUCLEOTIDE SEQUENCE</scope>
    <source>
        <strain evidence="1">SGP5-SGP5p</strain>
        <tissue evidence="1">Aerial part</tissue>
    </source>
</reference>
<protein>
    <submittedName>
        <fullName evidence="1">Uncharacterized protein</fullName>
    </submittedName>
</protein>
<accession>A0A9Q1K2Q5</accession>
<sequence length="177" mass="20738">MVDRMQTRTEESKNKMKLMATTLQSLIKGTPKEMRNLTTKKGKIMERKRRIIRRWKKKWKRALLKPIHDSTRRSSWETPTKATNTWKLNYQNRDKKDNGSASKKVHTLDCKIGYFPTRTTYTQTLERLLSKGRINLLPIKQGMQNPWKAKTEIQTSVANIIRQRAMILGIVGALRIS</sequence>
<evidence type="ECO:0000313" key="1">
    <source>
        <dbReference type="EMBL" id="KAJ8435381.1"/>
    </source>
</evidence>
<organism evidence="1 2">
    <name type="scientific">Carnegiea gigantea</name>
    <dbReference type="NCBI Taxonomy" id="171969"/>
    <lineage>
        <taxon>Eukaryota</taxon>
        <taxon>Viridiplantae</taxon>
        <taxon>Streptophyta</taxon>
        <taxon>Embryophyta</taxon>
        <taxon>Tracheophyta</taxon>
        <taxon>Spermatophyta</taxon>
        <taxon>Magnoliopsida</taxon>
        <taxon>eudicotyledons</taxon>
        <taxon>Gunneridae</taxon>
        <taxon>Pentapetalae</taxon>
        <taxon>Caryophyllales</taxon>
        <taxon>Cactineae</taxon>
        <taxon>Cactaceae</taxon>
        <taxon>Cactoideae</taxon>
        <taxon>Echinocereeae</taxon>
        <taxon>Carnegiea</taxon>
    </lineage>
</organism>
<comment type="caution">
    <text evidence="1">The sequence shown here is derived from an EMBL/GenBank/DDBJ whole genome shotgun (WGS) entry which is preliminary data.</text>
</comment>
<name>A0A9Q1K2Q5_9CARY</name>
<proteinExistence type="predicted"/>
<dbReference type="EMBL" id="JAKOGI010000418">
    <property type="protein sequence ID" value="KAJ8435381.1"/>
    <property type="molecule type" value="Genomic_DNA"/>
</dbReference>